<dbReference type="PANTHER" id="PTHR45947">
    <property type="entry name" value="SULFOQUINOVOSYL TRANSFERASE SQD2"/>
    <property type="match status" value="1"/>
</dbReference>
<dbReference type="EMBL" id="CP145607">
    <property type="protein sequence ID" value="WWM70536.1"/>
    <property type="molecule type" value="Genomic_DNA"/>
</dbReference>
<keyword evidence="5" id="KW-1185">Reference proteome</keyword>
<dbReference type="SUPFAM" id="SSF53756">
    <property type="entry name" value="UDP-Glycosyltransferase/glycogen phosphorylase"/>
    <property type="match status" value="2"/>
</dbReference>
<dbReference type="PANTHER" id="PTHR45947:SF13">
    <property type="entry name" value="TRANSFERASE"/>
    <property type="match status" value="1"/>
</dbReference>
<evidence type="ECO:0000259" key="3">
    <source>
        <dbReference type="Pfam" id="PF13524"/>
    </source>
</evidence>
<proteinExistence type="predicted"/>
<dbReference type="Pfam" id="PF13524">
    <property type="entry name" value="Glyco_trans_1_2"/>
    <property type="match status" value="1"/>
</dbReference>
<feature type="domain" description="Glycosyltransferase subfamily 4-like N-terminal" evidence="2">
    <location>
        <begin position="318"/>
        <end position="491"/>
    </location>
</feature>
<protein>
    <submittedName>
        <fullName evidence="4">Glycosyltransferase</fullName>
    </submittedName>
</protein>
<accession>A0ABZ2G0B6</accession>
<evidence type="ECO:0000313" key="4">
    <source>
        <dbReference type="EMBL" id="WWM70536.1"/>
    </source>
</evidence>
<feature type="domain" description="Glycosyl transferase family 1" evidence="1">
    <location>
        <begin position="512"/>
        <end position="636"/>
    </location>
</feature>
<dbReference type="Proteomes" id="UP001382935">
    <property type="component" value="Chromosome"/>
</dbReference>
<gene>
    <name evidence="4" type="ORF">V6R86_07575</name>
</gene>
<evidence type="ECO:0000313" key="5">
    <source>
        <dbReference type="Proteomes" id="UP001382935"/>
    </source>
</evidence>
<dbReference type="Pfam" id="PF00534">
    <property type="entry name" value="Glycos_transf_1"/>
    <property type="match status" value="1"/>
</dbReference>
<dbReference type="InterPro" id="IPR055259">
    <property type="entry name" value="YkvP/CgeB_Glyco_trans-like"/>
</dbReference>
<dbReference type="InterPro" id="IPR001296">
    <property type="entry name" value="Glyco_trans_1"/>
</dbReference>
<feature type="domain" description="Spore protein YkvP/CgeB glycosyl transferase-like" evidence="3">
    <location>
        <begin position="137"/>
        <end position="280"/>
    </location>
</feature>
<name>A0ABZ2G0B6_9SPHN</name>
<evidence type="ECO:0000259" key="2">
    <source>
        <dbReference type="Pfam" id="PF13439"/>
    </source>
</evidence>
<evidence type="ECO:0000259" key="1">
    <source>
        <dbReference type="Pfam" id="PF00534"/>
    </source>
</evidence>
<dbReference type="RefSeq" id="WP_338503369.1">
    <property type="nucleotide sequence ID" value="NZ_CP145607.1"/>
</dbReference>
<sequence length="682" mass="75782">MIDVIASARRFGVTTFFDVDDLIFDADHYPPAYETISDVVTPVEYSGLITGRSLYRMAIEMCDFGITSTPTLVDAIGKLVRGRKCFLSRNALGEAHMTTVGAALPERAADGFIIFYGSGTKTHNADFALAAPGVARFLKERPSARLHVMGPVDLGRELDTASHQIVRLPFSTDLDSYWGQVARADVNLAPLVSSPFNDAKSEIKWMEAAMVAVPSIVSSSATYDRVVREGEGFIARKSADWYSLLNQLADNRALGRRVGEAARERVLSDYGLAECSQQLVNDLYSALPEEPSVKPKTRLLVVNIFYPPEYTGGATRVAERSVIDLHERFGDEFDVRVFCGRQDDGRPGYLDRYHSDGIEVTSLGPTKDVDAIERSVATHRLFERYIDEFKPEIVHFHCIQWLSASLIDVVRDRSIPYVVTAHDCWWISDKQFLTDDLGTLVSQTGVWGDPARLSRLRQCLEDAHATIAVSRSHAALYTSRGINNVTLIGNGSETLPDVGWPDDEKHVWLGLLGGFHGVKGFKLLEKALETRRFENLRFLAVDHRMLEGTERYELWGDNEVRIVGKTSFSTVGKVFEKLHGVLAISLCFESFGLVSREAQRLGRWVIASNRGGMAEDLTPGFDGFVIDPKDAVDLLSVLSAIDDDPARFRRSAPRSDVHLRTPAEVTDDLVALYREMLDAPAI</sequence>
<dbReference type="Pfam" id="PF13439">
    <property type="entry name" value="Glyco_transf_4"/>
    <property type="match status" value="1"/>
</dbReference>
<dbReference type="InterPro" id="IPR050194">
    <property type="entry name" value="Glycosyltransferase_grp1"/>
</dbReference>
<organism evidence="4 5">
    <name type="scientific">Sphingomonas kaistensis</name>
    <dbReference type="NCBI Taxonomy" id="298708"/>
    <lineage>
        <taxon>Bacteria</taxon>
        <taxon>Pseudomonadati</taxon>
        <taxon>Pseudomonadota</taxon>
        <taxon>Alphaproteobacteria</taxon>
        <taxon>Sphingomonadales</taxon>
        <taxon>Sphingomonadaceae</taxon>
        <taxon>Sphingomonas</taxon>
    </lineage>
</organism>
<reference evidence="4 5" key="1">
    <citation type="submission" date="2024-02" db="EMBL/GenBank/DDBJ databases">
        <title>Full genome sequence of Sphingomonas kaistensis.</title>
        <authorList>
            <person name="Poletto B.L."/>
            <person name="Silva G."/>
            <person name="Galante D."/>
            <person name="Campos K.R."/>
            <person name="Santos M.B.N."/>
            <person name="Sacchi C.T."/>
        </authorList>
    </citation>
    <scope>NUCLEOTIDE SEQUENCE [LARGE SCALE GENOMIC DNA]</scope>
    <source>
        <strain evidence="4 5">MA4R</strain>
    </source>
</reference>
<dbReference type="Gene3D" id="3.40.50.2000">
    <property type="entry name" value="Glycogen Phosphorylase B"/>
    <property type="match status" value="3"/>
</dbReference>
<dbReference type="InterPro" id="IPR028098">
    <property type="entry name" value="Glyco_trans_4-like_N"/>
</dbReference>